<dbReference type="InterPro" id="IPR036388">
    <property type="entry name" value="WH-like_DNA-bd_sf"/>
</dbReference>
<evidence type="ECO:0000313" key="2">
    <source>
        <dbReference type="EMBL" id="GAH46146.1"/>
    </source>
</evidence>
<dbReference type="GO" id="GO:0009378">
    <property type="term" value="F:four-way junction helicase activity"/>
    <property type="evidence" value="ECO:0007669"/>
    <property type="project" value="InterPro"/>
</dbReference>
<gene>
    <name evidence="2" type="ORF">S03H2_17317</name>
</gene>
<dbReference type="InterPro" id="IPR004605">
    <property type="entry name" value="DNA_helicase_Holl-junc_RuvB"/>
</dbReference>
<dbReference type="AlphaFoldDB" id="X1FKE7"/>
<dbReference type="GO" id="GO:0005524">
    <property type="term" value="F:ATP binding"/>
    <property type="evidence" value="ECO:0007669"/>
    <property type="project" value="InterPro"/>
</dbReference>
<dbReference type="Gene3D" id="1.10.10.10">
    <property type="entry name" value="Winged helix-like DNA-binding domain superfamily/Winged helix DNA-binding domain"/>
    <property type="match status" value="1"/>
</dbReference>
<dbReference type="SUPFAM" id="SSF46785">
    <property type="entry name" value="Winged helix' DNA-binding domain"/>
    <property type="match status" value="1"/>
</dbReference>
<dbReference type="EMBL" id="BARU01008922">
    <property type="protein sequence ID" value="GAH46146.1"/>
    <property type="molecule type" value="Genomic_DNA"/>
</dbReference>
<dbReference type="PANTHER" id="PTHR42848">
    <property type="match status" value="1"/>
</dbReference>
<dbReference type="PANTHER" id="PTHR42848:SF1">
    <property type="entry name" value="HOLLIDAY JUNCTION BRANCH MIGRATION COMPLEX SUBUNIT RUVB"/>
    <property type="match status" value="1"/>
</dbReference>
<proteinExistence type="predicted"/>
<feature type="domain" description="RuvB winged helix C-terminal" evidence="1">
    <location>
        <begin position="6"/>
        <end position="76"/>
    </location>
</feature>
<dbReference type="GO" id="GO:0006281">
    <property type="term" value="P:DNA repair"/>
    <property type="evidence" value="ECO:0007669"/>
    <property type="project" value="InterPro"/>
</dbReference>
<evidence type="ECO:0000259" key="1">
    <source>
        <dbReference type="Pfam" id="PF05491"/>
    </source>
</evidence>
<name>X1FKE7_9ZZZZ</name>
<sequence length="90" mass="10118">MLEIDKKGLDSMDRKIIQAITHKFGGGPVGLKTLAMVVSEEPDTIEEVYEPYLIREGLINRTPKGRIATTLLYEYLNETPPPSLQQKLGF</sequence>
<dbReference type="InterPro" id="IPR008823">
    <property type="entry name" value="RuvB_wg_C"/>
</dbReference>
<organism evidence="2">
    <name type="scientific">marine sediment metagenome</name>
    <dbReference type="NCBI Taxonomy" id="412755"/>
    <lineage>
        <taxon>unclassified sequences</taxon>
        <taxon>metagenomes</taxon>
        <taxon>ecological metagenomes</taxon>
    </lineage>
</organism>
<reference evidence="2" key="1">
    <citation type="journal article" date="2014" name="Front. Microbiol.">
        <title>High frequency of phylogenetically diverse reductive dehalogenase-homologous genes in deep subseafloor sedimentary metagenomes.</title>
        <authorList>
            <person name="Kawai M."/>
            <person name="Futagami T."/>
            <person name="Toyoda A."/>
            <person name="Takaki Y."/>
            <person name="Nishi S."/>
            <person name="Hori S."/>
            <person name="Arai W."/>
            <person name="Tsubouchi T."/>
            <person name="Morono Y."/>
            <person name="Uchiyama I."/>
            <person name="Ito T."/>
            <person name="Fujiyama A."/>
            <person name="Inagaki F."/>
            <person name="Takami H."/>
        </authorList>
    </citation>
    <scope>NUCLEOTIDE SEQUENCE</scope>
    <source>
        <strain evidence="2">Expedition CK06-06</strain>
    </source>
</reference>
<dbReference type="Pfam" id="PF05491">
    <property type="entry name" value="WHD_RuvB"/>
    <property type="match status" value="1"/>
</dbReference>
<dbReference type="InterPro" id="IPR036390">
    <property type="entry name" value="WH_DNA-bd_sf"/>
</dbReference>
<accession>X1FKE7</accession>
<comment type="caution">
    <text evidence="2">The sequence shown here is derived from an EMBL/GenBank/DDBJ whole genome shotgun (WGS) entry which is preliminary data.</text>
</comment>
<protein>
    <recommendedName>
        <fullName evidence="1">RuvB winged helix C-terminal domain-containing protein</fullName>
    </recommendedName>
</protein>
<dbReference type="GO" id="GO:0003677">
    <property type="term" value="F:DNA binding"/>
    <property type="evidence" value="ECO:0007669"/>
    <property type="project" value="InterPro"/>
</dbReference>
<dbReference type="GO" id="GO:0006310">
    <property type="term" value="P:DNA recombination"/>
    <property type="evidence" value="ECO:0007669"/>
    <property type="project" value="InterPro"/>
</dbReference>